<comment type="caution">
    <text evidence="1">The sequence shown here is derived from an EMBL/GenBank/DDBJ whole genome shotgun (WGS) entry which is preliminary data.</text>
</comment>
<proteinExistence type="predicted"/>
<evidence type="ECO:0000313" key="1">
    <source>
        <dbReference type="EMBL" id="KAA6393287.1"/>
    </source>
</evidence>
<sequence>MLSMPLHNAQQASKAKSMGVCDVCGKKMTRNVDFCIDTISPAMARYSSMKGIRMDPTTPHKLSYTQAMLTCNYCKLAPGQSSLRMMTDDIIQGFQQLVQSHESTFDRKIAYKHRTPFRLSEGTRRLVDMGINQLTAAGCAQVAKETQDRIEVQQVINDLLRNKLRKTEVNSENTGIMPHRIIIRDGLRAANTMRKERKLQLANGTFGKEDSKNFS</sequence>
<reference evidence="1 2" key="1">
    <citation type="submission" date="2019-03" db="EMBL/GenBank/DDBJ databases">
        <title>Single cell metagenomics reveals metabolic interactions within the superorganism composed of flagellate Streblomastix strix and complex community of Bacteroidetes bacteria on its surface.</title>
        <authorList>
            <person name="Treitli S.C."/>
            <person name="Kolisko M."/>
            <person name="Husnik F."/>
            <person name="Keeling P."/>
            <person name="Hampl V."/>
        </authorList>
    </citation>
    <scope>NUCLEOTIDE SEQUENCE [LARGE SCALE GENOMIC DNA]</scope>
    <source>
        <strain evidence="1">ST1C</strain>
    </source>
</reference>
<name>A0A5J4WE89_9EUKA</name>
<evidence type="ECO:0000313" key="2">
    <source>
        <dbReference type="Proteomes" id="UP000324800"/>
    </source>
</evidence>
<dbReference type="AlphaFoldDB" id="A0A5J4WE89"/>
<organism evidence="1 2">
    <name type="scientific">Streblomastix strix</name>
    <dbReference type="NCBI Taxonomy" id="222440"/>
    <lineage>
        <taxon>Eukaryota</taxon>
        <taxon>Metamonada</taxon>
        <taxon>Preaxostyla</taxon>
        <taxon>Oxymonadida</taxon>
        <taxon>Streblomastigidae</taxon>
        <taxon>Streblomastix</taxon>
    </lineage>
</organism>
<gene>
    <name evidence="1" type="ORF">EZS28_011189</name>
</gene>
<dbReference type="EMBL" id="SNRW01002281">
    <property type="protein sequence ID" value="KAA6393287.1"/>
    <property type="molecule type" value="Genomic_DNA"/>
</dbReference>
<dbReference type="Proteomes" id="UP000324800">
    <property type="component" value="Unassembled WGS sequence"/>
</dbReference>
<accession>A0A5J4WE89</accession>
<protein>
    <submittedName>
        <fullName evidence="1">Uncharacterized protein</fullName>
    </submittedName>
</protein>